<dbReference type="Gene3D" id="3.90.550.10">
    <property type="entry name" value="Spore Coat Polysaccharide Biosynthesis Protein SpsA, Chain A"/>
    <property type="match status" value="1"/>
</dbReference>
<dbReference type="PANTHER" id="PTHR32125">
    <property type="entry name" value="2-C-METHYL-D-ERYTHRITOL 4-PHOSPHATE CYTIDYLYLTRANSFERASE, CHLOROPLASTIC"/>
    <property type="match status" value="1"/>
</dbReference>
<protein>
    <recommendedName>
        <fullName evidence="4">2-C-methyl-D-erythritol 4-phosphate cytidylyltransferase</fullName>
        <ecNumber evidence="4">2.7.7.60</ecNumber>
    </recommendedName>
    <alternativeName>
        <fullName evidence="4">4-diphosphocytidyl-2C-methyl-D-erythritol synthase</fullName>
    </alternativeName>
    <alternativeName>
        <fullName evidence="4">MEP cytidylyltransferase</fullName>
        <shortName evidence="4">MCT</shortName>
    </alternativeName>
</protein>
<dbReference type="OrthoDB" id="9806837at2"/>
<evidence type="ECO:0000313" key="6">
    <source>
        <dbReference type="Proteomes" id="UP000254331"/>
    </source>
</evidence>
<sequence>MNITNSTLPIVAVIPAAGIGSRMQSICPKQYLKIGGLTILEHTIKALLKHPRITQIIVAISPDDHYFKTLSLAQDERIITVNGGGERADSVLSGLEYVTQHFSEKTWALVHDAARPCLHFGDLDHLIKLIDENFSDPHFCGGILATPVRDTMKRSHQQDNHIEQTVERTTLWHALTPQFFPASLLKQNIENALSQKATITDEASAMEFAGYEPLLVKGRADNIKVTQPEDLALAEFFLSRQITNIRNTQ</sequence>
<reference evidence="5 6" key="1">
    <citation type="submission" date="2018-06" db="EMBL/GenBank/DDBJ databases">
        <authorList>
            <consortium name="Pathogen Informatics"/>
            <person name="Doyle S."/>
        </authorList>
    </citation>
    <scope>NUCLEOTIDE SEQUENCE [LARGE SCALE GENOMIC DNA]</scope>
    <source>
        <strain evidence="5 6">NCTC10376</strain>
    </source>
</reference>
<comment type="pathway">
    <text evidence="4">Isoprenoid biosynthesis; isopentenyl diphosphate biosynthesis via DXP pathway; isopentenyl diphosphate from 1-deoxy-D-xylulose 5-phosphate: step 2/6.</text>
</comment>
<comment type="subunit">
    <text evidence="4">Homodimer.</text>
</comment>
<dbReference type="GO" id="GO:0019288">
    <property type="term" value="P:isopentenyl diphosphate biosynthetic process, methylerythritol 4-phosphate pathway"/>
    <property type="evidence" value="ECO:0007669"/>
    <property type="project" value="UniProtKB-UniRule"/>
</dbReference>
<dbReference type="SUPFAM" id="SSF53448">
    <property type="entry name" value="Nucleotide-diphospho-sugar transferases"/>
    <property type="match status" value="1"/>
</dbReference>
<evidence type="ECO:0000313" key="5">
    <source>
        <dbReference type="EMBL" id="SUC16748.1"/>
    </source>
</evidence>
<name>A0A379FAV1_PROVU</name>
<comment type="function">
    <text evidence="4">Catalyzes the formation of 4-diphosphocytidyl-2-C-methyl-D-erythritol from CTP and 2-C-methyl-D-erythritol 4-phosphate (MEP).</text>
</comment>
<dbReference type="PANTHER" id="PTHR32125:SF4">
    <property type="entry name" value="2-C-METHYL-D-ERYTHRITOL 4-PHOSPHATE CYTIDYLYLTRANSFERASE, CHLOROPLASTIC"/>
    <property type="match status" value="1"/>
</dbReference>
<dbReference type="EC" id="2.7.7.60" evidence="4"/>
<evidence type="ECO:0000256" key="2">
    <source>
        <dbReference type="ARBA" id="ARBA00022695"/>
    </source>
</evidence>
<dbReference type="HAMAP" id="MF_00108">
    <property type="entry name" value="IspD"/>
    <property type="match status" value="1"/>
</dbReference>
<keyword evidence="2 4" id="KW-0548">Nucleotidyltransferase</keyword>
<gene>
    <name evidence="4 5" type="primary">ispD</name>
    <name evidence="5" type="ORF">NCTC10376_02661</name>
</gene>
<dbReference type="FunFam" id="3.90.550.10:FF:000003">
    <property type="entry name" value="2-C-methyl-D-erythritol 4-phosphate cytidylyltransferase"/>
    <property type="match status" value="1"/>
</dbReference>
<feature type="site" description="Positions MEP for the nucleophilic attack" evidence="4">
    <location>
        <position position="168"/>
    </location>
</feature>
<feature type="site" description="Positions MEP for the nucleophilic attack" evidence="4">
    <location>
        <position position="224"/>
    </location>
</feature>
<dbReference type="GO" id="GO:0050518">
    <property type="term" value="F:2-C-methyl-D-erythritol 4-phosphate cytidylyltransferase activity"/>
    <property type="evidence" value="ECO:0007669"/>
    <property type="project" value="UniProtKB-UniRule"/>
</dbReference>
<evidence type="ECO:0000256" key="1">
    <source>
        <dbReference type="ARBA" id="ARBA00022679"/>
    </source>
</evidence>
<comment type="catalytic activity">
    <reaction evidence="4">
        <text>2-C-methyl-D-erythritol 4-phosphate + CTP + H(+) = 4-CDP-2-C-methyl-D-erythritol + diphosphate</text>
        <dbReference type="Rhea" id="RHEA:13429"/>
        <dbReference type="ChEBI" id="CHEBI:15378"/>
        <dbReference type="ChEBI" id="CHEBI:33019"/>
        <dbReference type="ChEBI" id="CHEBI:37563"/>
        <dbReference type="ChEBI" id="CHEBI:57823"/>
        <dbReference type="ChEBI" id="CHEBI:58262"/>
        <dbReference type="EC" id="2.7.7.60"/>
    </reaction>
</comment>
<feature type="site" description="Transition state stabilizer" evidence="4">
    <location>
        <position position="22"/>
    </location>
</feature>
<proteinExistence type="inferred from homology"/>
<comment type="similarity">
    <text evidence="4">Belongs to the IspD/TarI cytidylyltransferase family. IspD subfamily.</text>
</comment>
<dbReference type="EMBL" id="UGTW01000001">
    <property type="protein sequence ID" value="SUC16748.1"/>
    <property type="molecule type" value="Genomic_DNA"/>
</dbReference>
<dbReference type="InterPro" id="IPR050088">
    <property type="entry name" value="IspD/TarI_cytidylyltransf_bact"/>
</dbReference>
<feature type="site" description="Transition state stabilizer" evidence="4">
    <location>
        <position position="29"/>
    </location>
</feature>
<dbReference type="UniPathway" id="UPA00056">
    <property type="reaction ID" value="UER00093"/>
</dbReference>
<evidence type="ECO:0000256" key="4">
    <source>
        <dbReference type="HAMAP-Rule" id="MF_00108"/>
    </source>
</evidence>
<dbReference type="InterPro" id="IPR029044">
    <property type="entry name" value="Nucleotide-diphossugar_trans"/>
</dbReference>
<dbReference type="Pfam" id="PF01128">
    <property type="entry name" value="IspD"/>
    <property type="match status" value="1"/>
</dbReference>
<accession>A0A379FAV1</accession>
<dbReference type="CDD" id="cd02516">
    <property type="entry name" value="CDP-ME_synthetase"/>
    <property type="match status" value="1"/>
</dbReference>
<dbReference type="InterPro" id="IPR034683">
    <property type="entry name" value="IspD/TarI"/>
</dbReference>
<keyword evidence="3 4" id="KW-0414">Isoprene biosynthesis</keyword>
<dbReference type="AlphaFoldDB" id="A0A379FAV1"/>
<keyword evidence="1 4" id="KW-0808">Transferase</keyword>
<dbReference type="NCBIfam" id="TIGR00453">
    <property type="entry name" value="ispD"/>
    <property type="match status" value="1"/>
</dbReference>
<dbReference type="InterPro" id="IPR001228">
    <property type="entry name" value="IspD"/>
</dbReference>
<dbReference type="Proteomes" id="UP000254331">
    <property type="component" value="Unassembled WGS sequence"/>
</dbReference>
<dbReference type="RefSeq" id="WP_036934790.1">
    <property type="nucleotide sequence ID" value="NZ_CAXOHZ010000011.1"/>
</dbReference>
<organism evidence="5 6">
    <name type="scientific">Proteus vulgaris</name>
    <dbReference type="NCBI Taxonomy" id="585"/>
    <lineage>
        <taxon>Bacteria</taxon>
        <taxon>Pseudomonadati</taxon>
        <taxon>Pseudomonadota</taxon>
        <taxon>Gammaproteobacteria</taxon>
        <taxon>Enterobacterales</taxon>
        <taxon>Morganellaceae</taxon>
        <taxon>Proteus</taxon>
    </lineage>
</organism>
<evidence type="ECO:0000256" key="3">
    <source>
        <dbReference type="ARBA" id="ARBA00023229"/>
    </source>
</evidence>